<dbReference type="EMBL" id="LSRX01000025">
    <property type="protein sequence ID" value="OLQ13678.1"/>
    <property type="molecule type" value="Genomic_DNA"/>
</dbReference>
<dbReference type="SUPFAM" id="SSF47676">
    <property type="entry name" value="Conserved domain common to transcription factors TFIIS, elongin A, CRSP70"/>
    <property type="match status" value="1"/>
</dbReference>
<sequence>MAGSRRPQSRRAQQPQINAADASLQRPSCVSKSLSEMLAAGSLKQVFAPKRIEPRVRRTQYYEGEAWKEPELVPEAKAAPGRAESASFAPKKQEVAPIPQIPLNEIRGVLELVQSPGPGHPTEQRGVAFVSGKWQRLAEPGTPSHEAEPVSAAAHNQAIPHNTSISLRKSCNSGLSDALPRAQLTFTFKEKAKLPHMPQGALQREEQSRSAIKRARLAAYSSKLQRRASGRARLRQVLLGLAAEDAVPDSEECQRVAKIRDRLKACEKADEALLQLQNLAAMPVDAVVLRQTGIGRVVNDVAKAWKGQEAARQTLAAARELVAKWRAMHRQETDAVDDVSADLEKALWEDLVTEDDVDDSDEEYQARLGAVVQALGSADVRQRAMTRSQTRTVVEVVWHLELQEALSAMSSAERRSSKAPEEDGSLDEASPGSSFPLTCWHTVGAGISGSLC</sequence>
<feature type="region of interest" description="Disordered" evidence="2">
    <location>
        <begin position="1"/>
        <end position="26"/>
    </location>
</feature>
<feature type="domain" description="TFIIS N-terminal" evidence="3">
    <location>
        <begin position="251"/>
        <end position="332"/>
    </location>
</feature>
<gene>
    <name evidence="4" type="ORF">AK812_SmicGene2317</name>
</gene>
<keyword evidence="1" id="KW-0539">Nucleus</keyword>
<evidence type="ECO:0000256" key="1">
    <source>
        <dbReference type="PROSITE-ProRule" id="PRU00649"/>
    </source>
</evidence>
<protein>
    <recommendedName>
        <fullName evidence="3">TFIIS N-terminal domain-containing protein</fullName>
    </recommendedName>
</protein>
<proteinExistence type="predicted"/>
<comment type="subcellular location">
    <subcellularLocation>
        <location evidence="1">Nucleus</location>
    </subcellularLocation>
</comment>
<feature type="region of interest" description="Disordered" evidence="2">
    <location>
        <begin position="409"/>
        <end position="432"/>
    </location>
</feature>
<keyword evidence="5" id="KW-1185">Reference proteome</keyword>
<evidence type="ECO:0000256" key="2">
    <source>
        <dbReference type="SAM" id="MobiDB-lite"/>
    </source>
</evidence>
<evidence type="ECO:0000313" key="4">
    <source>
        <dbReference type="EMBL" id="OLQ13678.1"/>
    </source>
</evidence>
<dbReference type="InterPro" id="IPR017923">
    <property type="entry name" value="TFIIS_N"/>
</dbReference>
<reference evidence="4 5" key="1">
    <citation type="submission" date="2016-02" db="EMBL/GenBank/DDBJ databases">
        <title>Genome analysis of coral dinoflagellate symbionts highlights evolutionary adaptations to a symbiotic lifestyle.</title>
        <authorList>
            <person name="Aranda M."/>
            <person name="Li Y."/>
            <person name="Liew Y.J."/>
            <person name="Baumgarten S."/>
            <person name="Simakov O."/>
            <person name="Wilson M."/>
            <person name="Piel J."/>
            <person name="Ashoor H."/>
            <person name="Bougouffa S."/>
            <person name="Bajic V.B."/>
            <person name="Ryu T."/>
            <person name="Ravasi T."/>
            <person name="Bayer T."/>
            <person name="Micklem G."/>
            <person name="Kim H."/>
            <person name="Bhak J."/>
            <person name="Lajeunesse T.C."/>
            <person name="Voolstra C.R."/>
        </authorList>
    </citation>
    <scope>NUCLEOTIDE SEQUENCE [LARGE SCALE GENOMIC DNA]</scope>
    <source>
        <strain evidence="4 5">CCMP2467</strain>
    </source>
</reference>
<comment type="caution">
    <text evidence="4">The sequence shown here is derived from an EMBL/GenBank/DDBJ whole genome shotgun (WGS) entry which is preliminary data.</text>
</comment>
<accession>A0A1Q9F1X0</accession>
<dbReference type="InterPro" id="IPR035441">
    <property type="entry name" value="TFIIS/LEDGF_dom_sf"/>
</dbReference>
<dbReference type="OrthoDB" id="442019at2759"/>
<dbReference type="Proteomes" id="UP000186817">
    <property type="component" value="Unassembled WGS sequence"/>
</dbReference>
<feature type="compositionally biased region" description="Low complexity" evidence="2">
    <location>
        <begin position="1"/>
        <end position="16"/>
    </location>
</feature>
<dbReference type="Gene3D" id="1.20.930.10">
    <property type="entry name" value="Conserved domain common to transcription factors TFIIS, elongin A, CRSP70"/>
    <property type="match status" value="1"/>
</dbReference>
<organism evidence="4 5">
    <name type="scientific">Symbiodinium microadriaticum</name>
    <name type="common">Dinoflagellate</name>
    <name type="synonym">Zooxanthella microadriatica</name>
    <dbReference type="NCBI Taxonomy" id="2951"/>
    <lineage>
        <taxon>Eukaryota</taxon>
        <taxon>Sar</taxon>
        <taxon>Alveolata</taxon>
        <taxon>Dinophyceae</taxon>
        <taxon>Suessiales</taxon>
        <taxon>Symbiodiniaceae</taxon>
        <taxon>Symbiodinium</taxon>
    </lineage>
</organism>
<feature type="compositionally biased region" description="Basic and acidic residues" evidence="2">
    <location>
        <begin position="412"/>
        <end position="421"/>
    </location>
</feature>
<name>A0A1Q9F1X0_SYMMI</name>
<dbReference type="GO" id="GO:0005634">
    <property type="term" value="C:nucleus"/>
    <property type="evidence" value="ECO:0007669"/>
    <property type="project" value="UniProtKB-SubCell"/>
</dbReference>
<evidence type="ECO:0000313" key="5">
    <source>
        <dbReference type="Proteomes" id="UP000186817"/>
    </source>
</evidence>
<dbReference type="Pfam" id="PF08711">
    <property type="entry name" value="Med26"/>
    <property type="match status" value="1"/>
</dbReference>
<evidence type="ECO:0000259" key="3">
    <source>
        <dbReference type="PROSITE" id="PS51319"/>
    </source>
</evidence>
<dbReference type="AlphaFoldDB" id="A0A1Q9F1X0"/>
<dbReference type="PROSITE" id="PS51319">
    <property type="entry name" value="TFIIS_N"/>
    <property type="match status" value="1"/>
</dbReference>